<evidence type="ECO:0000256" key="2">
    <source>
        <dbReference type="ARBA" id="ARBA00022679"/>
    </source>
</evidence>
<comment type="caution">
    <text evidence="3">The sequence shown here is derived from an EMBL/GenBank/DDBJ whole genome shotgun (WGS) entry which is preliminary data.</text>
</comment>
<organism evidence="3 4">
    <name type="scientific">Apiospora saccharicola</name>
    <dbReference type="NCBI Taxonomy" id="335842"/>
    <lineage>
        <taxon>Eukaryota</taxon>
        <taxon>Fungi</taxon>
        <taxon>Dikarya</taxon>
        <taxon>Ascomycota</taxon>
        <taxon>Pezizomycotina</taxon>
        <taxon>Sordariomycetes</taxon>
        <taxon>Xylariomycetidae</taxon>
        <taxon>Amphisphaeriales</taxon>
        <taxon>Apiosporaceae</taxon>
        <taxon>Apiospora</taxon>
    </lineage>
</organism>
<evidence type="ECO:0008006" key="5">
    <source>
        <dbReference type="Google" id="ProtNLM"/>
    </source>
</evidence>
<name>A0ABR1V8B9_9PEZI</name>
<reference evidence="3 4" key="1">
    <citation type="submission" date="2023-01" db="EMBL/GenBank/DDBJ databases">
        <title>Analysis of 21 Apiospora genomes using comparative genomics revels a genus with tremendous synthesis potential of carbohydrate active enzymes and secondary metabolites.</title>
        <authorList>
            <person name="Sorensen T."/>
        </authorList>
    </citation>
    <scope>NUCLEOTIDE SEQUENCE [LARGE SCALE GENOMIC DNA]</scope>
    <source>
        <strain evidence="3 4">CBS 83171</strain>
    </source>
</reference>
<dbReference type="SFLD" id="SFLDG01162">
    <property type="entry name" value="I"/>
    <property type="match status" value="1"/>
</dbReference>
<dbReference type="PANTHER" id="PTHR40627:SF4">
    <property type="entry name" value="PRENYLTRANSFERASE ASQH1-RELATED"/>
    <property type="match status" value="1"/>
</dbReference>
<gene>
    <name evidence="3" type="ORF">PG996_006554</name>
</gene>
<dbReference type="EMBL" id="JAQQWM010000004">
    <property type="protein sequence ID" value="KAK8067442.1"/>
    <property type="molecule type" value="Genomic_DNA"/>
</dbReference>
<sequence length="443" mass="49798">MSLWKTVKDFRATHSALDTVNNEISCDVEDREYWWGTLSPSLAALLDKCEYSDEDQQYYLRWFHRHIDPALGPRPRYGKPFYSSGLTHDNTPLEFSQNWKEKSEAQLVRFTIEPVTRASGSAADPFNQRTARDVLCRIAQDVPGGIDMKRFDHFFRETFVPYEASDEIAAKLLPGQARARVLLAFDLDHGAGLAAKAYFVPQLKATHTGVSQKQVVFDALRKYQTTAGSYEPSVAALESYLGSLAAEGKPEPEPFLVAIDCGDKPRLRLKVYLNRTSVDTLNKAKDMFSLGGRLAGTPNMAECMRQIDEWCHVFGVSSKPGPEGADKEVLPANPGCVFALEMFPSAEGSREPDMEVKLHIPAWLIGKTDAELGEMLSQWFKSHGHDKFSARYLQDLDFAFPKNNLDGTAGTHTWISLTWTPKTGLYMTMYYTPRPAEMNGRWS</sequence>
<dbReference type="PANTHER" id="PTHR40627">
    <property type="entry name" value="INDOLE PRENYLTRANSFERASE TDIB-RELATED"/>
    <property type="match status" value="1"/>
</dbReference>
<dbReference type="InterPro" id="IPR017795">
    <property type="entry name" value="ABBA_NscD-like"/>
</dbReference>
<dbReference type="InterPro" id="IPR033964">
    <property type="entry name" value="ABBA"/>
</dbReference>
<protein>
    <recommendedName>
        <fullName evidence="5">Aromatic prenyltransferase</fullName>
    </recommendedName>
</protein>
<dbReference type="PIRSF" id="PIRSF000509">
    <property type="entry name" value="Trp_DMAT"/>
    <property type="match status" value="1"/>
</dbReference>
<comment type="similarity">
    <text evidence="1">Belongs to the tryptophan dimethylallyltransferase family.</text>
</comment>
<dbReference type="CDD" id="cd13929">
    <property type="entry name" value="PT-DMATS_CymD"/>
    <property type="match status" value="1"/>
</dbReference>
<evidence type="ECO:0000256" key="1">
    <source>
        <dbReference type="ARBA" id="ARBA00010209"/>
    </source>
</evidence>
<keyword evidence="2" id="KW-0808">Transferase</keyword>
<dbReference type="Proteomes" id="UP001446871">
    <property type="component" value="Unassembled WGS sequence"/>
</dbReference>
<dbReference type="NCBIfam" id="TIGR03429">
    <property type="entry name" value="arom_pren_DMATS"/>
    <property type="match status" value="1"/>
</dbReference>
<accession>A0ABR1V8B9</accession>
<proteinExistence type="inferred from homology"/>
<dbReference type="InterPro" id="IPR012148">
    <property type="entry name" value="ABBA_DMATS-like"/>
</dbReference>
<evidence type="ECO:0000313" key="3">
    <source>
        <dbReference type="EMBL" id="KAK8067442.1"/>
    </source>
</evidence>
<evidence type="ECO:0000313" key="4">
    <source>
        <dbReference type="Proteomes" id="UP001446871"/>
    </source>
</evidence>
<keyword evidence="4" id="KW-1185">Reference proteome</keyword>
<dbReference type="SFLD" id="SFLDS00036">
    <property type="entry name" value="Aromatic_Prenyltransferase"/>
    <property type="match status" value="1"/>
</dbReference>
<dbReference type="Pfam" id="PF11991">
    <property type="entry name" value="Trp_DMAT"/>
    <property type="match status" value="1"/>
</dbReference>